<dbReference type="RefSeq" id="WP_034656367.1">
    <property type="nucleotide sequence ID" value="NZ_BCVB01000031.1"/>
</dbReference>
<evidence type="ECO:0000313" key="2">
    <source>
        <dbReference type="Proteomes" id="UP000031829"/>
    </source>
</evidence>
<sequence>MKKALEEAEKKARIRDFKVEELINQAQVGLSTEQQRMLMEVLHNATGENYFIGKRKKKTDGVKFVQLIMDNVSYLNDIGYLKSAQEAFLFKLSPYVEFKSNVLIEKVKQVDLDNDDLEIATNALTPTYLAKEFGVTRKHISTIMNSLLEKGILGVAEAGMTTEDGRICTSRTWFVNPNIMCCSPKDGIDRATQHVFKKSLKNFVVEGSSKKHNLPVYLF</sequence>
<dbReference type="GeneID" id="93646122"/>
<dbReference type="Proteomes" id="UP000031829">
    <property type="component" value="Plasmid pBMV_4"/>
</dbReference>
<keyword evidence="1" id="KW-0614">Plasmid</keyword>
<accession>A0A0B6AGA9</accession>
<reference evidence="1 2" key="1">
    <citation type="journal article" date="2015" name="Genome Announc.">
        <title>Complete genome sequences for 35 biothreat assay-relevant bacillus species.</title>
        <authorList>
            <person name="Johnson S.L."/>
            <person name="Daligault H.E."/>
            <person name="Davenport K.W."/>
            <person name="Jaissle J."/>
            <person name="Frey K.G."/>
            <person name="Ladner J.T."/>
            <person name="Broomall S.M."/>
            <person name="Bishop-Lilly K.A."/>
            <person name="Bruce D.C."/>
            <person name="Gibbons H.S."/>
            <person name="Coyne S.R."/>
            <person name="Lo C.C."/>
            <person name="Meincke L."/>
            <person name="Munk A.C."/>
            <person name="Koroleva G.I."/>
            <person name="Rosenzweig C.N."/>
            <person name="Palacios G.F."/>
            <person name="Redden C.L."/>
            <person name="Minogue T.D."/>
            <person name="Chain P.S."/>
        </authorList>
    </citation>
    <scope>NUCLEOTIDE SEQUENCE [LARGE SCALE GENOMIC DNA]</scope>
    <source>
        <strain evidence="2">ATCC 14581 / DSM 32 / JCM 2506 / NBRC 15308 / NCIMB 9376 / NCTC 10342 / NRRL B-14308 / VKM B-512</strain>
        <plasmid evidence="1 2">pBMV_4</plasmid>
    </source>
</reference>
<geneLocation type="plasmid" evidence="1 2">
    <name>pBMV_4</name>
</geneLocation>
<proteinExistence type="predicted"/>
<gene>
    <name evidence="1" type="ORF">BG04_6022</name>
</gene>
<dbReference type="HOGENOM" id="CLU_102463_0_0_9"/>
<dbReference type="AlphaFoldDB" id="A0A0B6AGA9"/>
<dbReference type="KEGG" id="bmeg:BG04_6022"/>
<dbReference type="EMBL" id="CP009918">
    <property type="protein sequence ID" value="AJI20082.1"/>
    <property type="molecule type" value="Genomic_DNA"/>
</dbReference>
<protein>
    <submittedName>
        <fullName evidence="1">Putative replication protein</fullName>
    </submittedName>
</protein>
<evidence type="ECO:0000313" key="1">
    <source>
        <dbReference type="EMBL" id="AJI20082.1"/>
    </source>
</evidence>
<name>A0A0B6AGA9_PRIM2</name>
<organism evidence="1 2">
    <name type="scientific">Priestia megaterium (strain ATCC 14581 / DSM 32 / CCUG 1817 / JCM 2506 / NBRC 15308 / NCIMB 9376 / NCTC 10342 / NRRL B-14308 / VKM B-512 / Ford 19)</name>
    <name type="common">Bacillus megaterium</name>
    <dbReference type="NCBI Taxonomy" id="1348623"/>
    <lineage>
        <taxon>Bacteria</taxon>
        <taxon>Bacillati</taxon>
        <taxon>Bacillota</taxon>
        <taxon>Bacilli</taxon>
        <taxon>Bacillales</taxon>
        <taxon>Bacillaceae</taxon>
        <taxon>Priestia</taxon>
    </lineage>
</organism>